<dbReference type="PROSITE" id="PS50071">
    <property type="entry name" value="HOMEOBOX_2"/>
    <property type="match status" value="1"/>
</dbReference>
<keyword evidence="9" id="KW-1185">Reference proteome</keyword>
<dbReference type="PROSITE" id="PS00027">
    <property type="entry name" value="HOMEOBOX_1"/>
    <property type="match status" value="1"/>
</dbReference>
<feature type="domain" description="Homeobox" evidence="8">
    <location>
        <begin position="116"/>
        <end position="176"/>
    </location>
</feature>
<dbReference type="Pfam" id="PF00046">
    <property type="entry name" value="Homeodomain"/>
    <property type="match status" value="1"/>
</dbReference>
<evidence type="ECO:0000256" key="7">
    <source>
        <dbReference type="SAM" id="MobiDB-lite"/>
    </source>
</evidence>
<dbReference type="GeneID" id="106470518"/>
<feature type="DNA-binding region" description="Homeobox" evidence="5">
    <location>
        <begin position="118"/>
        <end position="177"/>
    </location>
</feature>
<dbReference type="InterPro" id="IPR017970">
    <property type="entry name" value="Homeobox_CS"/>
</dbReference>
<keyword evidence="2 5" id="KW-0238">DNA-binding</keyword>
<dbReference type="PRINTS" id="PR00024">
    <property type="entry name" value="HOMEOBOX"/>
</dbReference>
<gene>
    <name evidence="10" type="primary">LOC106470518</name>
</gene>
<organism evidence="9 10">
    <name type="scientific">Limulus polyphemus</name>
    <name type="common">Atlantic horseshoe crab</name>
    <dbReference type="NCBI Taxonomy" id="6850"/>
    <lineage>
        <taxon>Eukaryota</taxon>
        <taxon>Metazoa</taxon>
        <taxon>Ecdysozoa</taxon>
        <taxon>Arthropoda</taxon>
        <taxon>Chelicerata</taxon>
        <taxon>Merostomata</taxon>
        <taxon>Xiphosura</taxon>
        <taxon>Limulidae</taxon>
        <taxon>Limulus</taxon>
    </lineage>
</organism>
<name>A0ABM1BQ64_LIMPO</name>
<evidence type="ECO:0000256" key="3">
    <source>
        <dbReference type="ARBA" id="ARBA00023155"/>
    </source>
</evidence>
<sequence length="241" mass="26909">MVSRQRSFFIRDILGGQESDLNASGEHRQMTPCSGMPSAEGVGPADQSEISSTTNGDSSSDPVTQSRYSALPSTEQSKNESRVNALSNIPSSVHSSQSTASPVITKSESKIDGKNKKPRRRRTAFTQSQLAFLERKFRCQKYLSVTDRSNVAEALNLTETQVKTWYQNRRTKWKRQHNVKLDHLRQHSTSETDLPPSIAADPHSFQAAYYNTCIFPLSDSPGASACIFPPELVRNFYLQSF</sequence>
<evidence type="ECO:0000256" key="5">
    <source>
        <dbReference type="PROSITE-ProRule" id="PRU00108"/>
    </source>
</evidence>
<dbReference type="PANTHER" id="PTHR24333">
    <property type="entry name" value="HOMEO BOX HB9 LIKE A-RELATED"/>
    <property type="match status" value="1"/>
</dbReference>
<keyword evidence="3 5" id="KW-0371">Homeobox</keyword>
<evidence type="ECO:0000256" key="6">
    <source>
        <dbReference type="RuleBase" id="RU000682"/>
    </source>
</evidence>
<dbReference type="InterPro" id="IPR020479">
    <property type="entry name" value="HD_metazoa"/>
</dbReference>
<evidence type="ECO:0000256" key="2">
    <source>
        <dbReference type="ARBA" id="ARBA00023125"/>
    </source>
</evidence>
<accession>A0ABM1BQ64</accession>
<dbReference type="Gene3D" id="1.10.10.60">
    <property type="entry name" value="Homeodomain-like"/>
    <property type="match status" value="1"/>
</dbReference>
<dbReference type="InterPro" id="IPR001356">
    <property type="entry name" value="HD"/>
</dbReference>
<feature type="region of interest" description="Disordered" evidence="7">
    <location>
        <begin position="19"/>
        <end position="124"/>
    </location>
</feature>
<feature type="compositionally biased region" description="Polar residues" evidence="7">
    <location>
        <begin position="48"/>
        <end position="106"/>
    </location>
</feature>
<dbReference type="PANTHER" id="PTHR24333:SF5">
    <property type="entry name" value="VENT HOMEOBOX"/>
    <property type="match status" value="1"/>
</dbReference>
<dbReference type="InterPro" id="IPR009057">
    <property type="entry name" value="Homeodomain-like_sf"/>
</dbReference>
<evidence type="ECO:0000256" key="1">
    <source>
        <dbReference type="ARBA" id="ARBA00004123"/>
    </source>
</evidence>
<evidence type="ECO:0000259" key="8">
    <source>
        <dbReference type="PROSITE" id="PS50071"/>
    </source>
</evidence>
<protein>
    <submittedName>
        <fullName evidence="10">BarH-like 2 homeobox protein</fullName>
    </submittedName>
</protein>
<dbReference type="InterPro" id="IPR050848">
    <property type="entry name" value="Homeobox_TF"/>
</dbReference>
<comment type="subcellular location">
    <subcellularLocation>
        <location evidence="1 5 6">Nucleus</location>
    </subcellularLocation>
</comment>
<reference evidence="10" key="1">
    <citation type="submission" date="2025-08" db="UniProtKB">
        <authorList>
            <consortium name="RefSeq"/>
        </authorList>
    </citation>
    <scope>IDENTIFICATION</scope>
    <source>
        <tissue evidence="10">Muscle</tissue>
    </source>
</reference>
<dbReference type="CDD" id="cd00086">
    <property type="entry name" value="homeodomain"/>
    <property type="match status" value="1"/>
</dbReference>
<evidence type="ECO:0000313" key="9">
    <source>
        <dbReference type="Proteomes" id="UP000694941"/>
    </source>
</evidence>
<dbReference type="Proteomes" id="UP000694941">
    <property type="component" value="Unplaced"/>
</dbReference>
<dbReference type="RefSeq" id="XP_013786532.2">
    <property type="nucleotide sequence ID" value="XM_013931078.2"/>
</dbReference>
<proteinExistence type="predicted"/>
<evidence type="ECO:0000256" key="4">
    <source>
        <dbReference type="ARBA" id="ARBA00023242"/>
    </source>
</evidence>
<evidence type="ECO:0000313" key="10">
    <source>
        <dbReference type="RefSeq" id="XP_013786532.2"/>
    </source>
</evidence>
<dbReference type="SUPFAM" id="SSF46689">
    <property type="entry name" value="Homeodomain-like"/>
    <property type="match status" value="1"/>
</dbReference>
<dbReference type="SMART" id="SM00389">
    <property type="entry name" value="HOX"/>
    <property type="match status" value="1"/>
</dbReference>
<keyword evidence="4 5" id="KW-0539">Nucleus</keyword>